<dbReference type="EMBL" id="UYRU01042564">
    <property type="protein sequence ID" value="VDK76375.1"/>
    <property type="molecule type" value="Genomic_DNA"/>
</dbReference>
<evidence type="ECO:0000313" key="2">
    <source>
        <dbReference type="Proteomes" id="UP000281553"/>
    </source>
</evidence>
<name>A0A3P6T6J4_DIBLA</name>
<organism evidence="1 2">
    <name type="scientific">Dibothriocephalus latus</name>
    <name type="common">Fish tapeworm</name>
    <name type="synonym">Diphyllobothrium latum</name>
    <dbReference type="NCBI Taxonomy" id="60516"/>
    <lineage>
        <taxon>Eukaryota</taxon>
        <taxon>Metazoa</taxon>
        <taxon>Spiralia</taxon>
        <taxon>Lophotrochozoa</taxon>
        <taxon>Platyhelminthes</taxon>
        <taxon>Cestoda</taxon>
        <taxon>Eucestoda</taxon>
        <taxon>Diphyllobothriidea</taxon>
        <taxon>Diphyllobothriidae</taxon>
        <taxon>Dibothriocephalus</taxon>
    </lineage>
</organism>
<reference evidence="1 2" key="1">
    <citation type="submission" date="2018-11" db="EMBL/GenBank/DDBJ databases">
        <authorList>
            <consortium name="Pathogen Informatics"/>
        </authorList>
    </citation>
    <scope>NUCLEOTIDE SEQUENCE [LARGE SCALE GENOMIC DNA]</scope>
</reference>
<gene>
    <name evidence="1" type="ORF">DILT_LOCUS2745</name>
</gene>
<accession>A0A3P6T6J4</accession>
<dbReference type="OrthoDB" id="6080649at2759"/>
<keyword evidence="2" id="KW-1185">Reference proteome</keyword>
<evidence type="ECO:0000313" key="1">
    <source>
        <dbReference type="EMBL" id="VDK76375.1"/>
    </source>
</evidence>
<dbReference type="AlphaFoldDB" id="A0A3P6T6J4"/>
<protein>
    <submittedName>
        <fullName evidence="1">Uncharacterized protein</fullName>
    </submittedName>
</protein>
<proteinExistence type="predicted"/>
<dbReference type="Proteomes" id="UP000281553">
    <property type="component" value="Unassembled WGS sequence"/>
</dbReference>
<sequence>MVNNFDRLHLPYEDRLDKLALCSFNYRHPHDDLIKTYELFIGCECALEFDKFFELARTDHLRGRLLKLHGECAHIEARRNAFHQRVIGTWNGLPDEVVFLEPVATFKCKLSFAEKLLYMQRTLC</sequence>